<evidence type="ECO:0000256" key="5">
    <source>
        <dbReference type="PROSITE-ProRule" id="PRU10007"/>
    </source>
</evidence>
<dbReference type="InterPro" id="IPR012394">
    <property type="entry name" value="Aldehyde_DH_NAD(P)"/>
</dbReference>
<organism evidence="8 9">
    <name type="scientific">Peribacillus simplex</name>
    <dbReference type="NCBI Taxonomy" id="1478"/>
    <lineage>
        <taxon>Bacteria</taxon>
        <taxon>Bacillati</taxon>
        <taxon>Bacillota</taxon>
        <taxon>Bacilli</taxon>
        <taxon>Bacillales</taxon>
        <taxon>Bacillaceae</taxon>
        <taxon>Peribacillus</taxon>
    </lineage>
</organism>
<dbReference type="GO" id="GO:0006081">
    <property type="term" value="P:aldehyde metabolic process"/>
    <property type="evidence" value="ECO:0007669"/>
    <property type="project" value="InterPro"/>
</dbReference>
<feature type="active site" evidence="4">
    <location>
        <position position="296"/>
    </location>
</feature>
<evidence type="ECO:0000256" key="3">
    <source>
        <dbReference type="PIRNR" id="PIRNR036492"/>
    </source>
</evidence>
<name>A0A9X8WJS5_9BACI</name>
<keyword evidence="2 3" id="KW-0560">Oxidoreductase</keyword>
<dbReference type="Gene3D" id="3.40.605.10">
    <property type="entry name" value="Aldehyde Dehydrogenase, Chain A, domain 1"/>
    <property type="match status" value="1"/>
</dbReference>
<accession>A0A9X8WJS5</accession>
<evidence type="ECO:0000313" key="8">
    <source>
        <dbReference type="EMBL" id="SIQ83735.1"/>
    </source>
</evidence>
<evidence type="ECO:0000256" key="2">
    <source>
        <dbReference type="ARBA" id="ARBA00023002"/>
    </source>
</evidence>
<dbReference type="EMBL" id="FTMX01000002">
    <property type="protein sequence ID" value="SIQ83735.1"/>
    <property type="molecule type" value="Genomic_DNA"/>
</dbReference>
<dbReference type="Gene3D" id="3.40.309.10">
    <property type="entry name" value="Aldehyde Dehydrogenase, Chain A, domain 2"/>
    <property type="match status" value="1"/>
</dbReference>
<dbReference type="AlphaFoldDB" id="A0A9X8WJS5"/>
<evidence type="ECO:0000256" key="4">
    <source>
        <dbReference type="PIRSR" id="PIRSR036492-1"/>
    </source>
</evidence>
<evidence type="ECO:0000313" key="9">
    <source>
        <dbReference type="Proteomes" id="UP000185829"/>
    </source>
</evidence>
<evidence type="ECO:0000256" key="6">
    <source>
        <dbReference type="RuleBase" id="RU003345"/>
    </source>
</evidence>
<dbReference type="PANTHER" id="PTHR11699">
    <property type="entry name" value="ALDEHYDE DEHYDROGENASE-RELATED"/>
    <property type="match status" value="1"/>
</dbReference>
<evidence type="ECO:0000259" key="7">
    <source>
        <dbReference type="Pfam" id="PF00171"/>
    </source>
</evidence>
<comment type="similarity">
    <text evidence="1 3 6">Belongs to the aldehyde dehydrogenase family.</text>
</comment>
<dbReference type="InterPro" id="IPR029510">
    <property type="entry name" value="Ald_DH_CS_GLU"/>
</dbReference>
<dbReference type="PIRSF" id="PIRSF036492">
    <property type="entry name" value="ALDH"/>
    <property type="match status" value="1"/>
</dbReference>
<dbReference type="GO" id="GO:0016620">
    <property type="term" value="F:oxidoreductase activity, acting on the aldehyde or oxo group of donors, NAD or NADP as acceptor"/>
    <property type="evidence" value="ECO:0007669"/>
    <property type="project" value="InterPro"/>
</dbReference>
<dbReference type="Pfam" id="PF00171">
    <property type="entry name" value="Aldedh"/>
    <property type="match status" value="1"/>
</dbReference>
<dbReference type="FunFam" id="3.40.309.10:FF:000009">
    <property type="entry name" value="Aldehyde dehydrogenase A"/>
    <property type="match status" value="1"/>
</dbReference>
<dbReference type="Proteomes" id="UP000185829">
    <property type="component" value="Unassembled WGS sequence"/>
</dbReference>
<dbReference type="SUPFAM" id="SSF53720">
    <property type="entry name" value="ALDH-like"/>
    <property type="match status" value="1"/>
</dbReference>
<dbReference type="PROSITE" id="PS00687">
    <property type="entry name" value="ALDEHYDE_DEHYDR_GLU"/>
    <property type="match status" value="1"/>
</dbReference>
<feature type="active site" evidence="4 5">
    <location>
        <position position="262"/>
    </location>
</feature>
<gene>
    <name evidence="8" type="ORF">SAMN05878482_102342</name>
</gene>
<sequence length="544" mass="60402">MSLGKGVLTALQPRSFAAFQGRGVVMEEIHDKLEVFSPATGEKIAEIVPTSLKSIPHIYKKSRHAFQSWSNLPIKERLHYLKRLRLLMVEKMDEIAEVVSKDTGKVKIEALVADIMPTIDAIKHIEKHAVKALSGRKVTTPLMLIGKKSYIHYMPRGTILVISPWNYPLQLSMVPILNALAAGNTVIAKPSEVTPLVGVCIENLFIEAGFPEGTIQFAHGGKELGAALTEQKPDYIFFTGSVRTGKVIGEVAARHLIPTTLELGGKDPMIVLRDANLERAVNGALWGAFTNSGQVCMSVERVYVERPVYKEFLMLIKEKTKSMRQGVQSNDDIGSMTFPAQVDIVAGHLEDALDKGAVLEAGTPPKEWKMGQTHFIPPTILSNVDHSMKIMKEETFGPVLPVIPFDTEEEVIALANESEYGLNSSVWTMDREKASRIASRLVTGAVTINDVLITVANHHLPFGGAKQSGVGRYHGEHGLKIFCHEKAIMIDNGKNNTEIQWYPYEGKYTSFLSLFQNYFSAKPNWIRFGKEYLRLIKLSKGNRK</sequence>
<comment type="caution">
    <text evidence="8">The sequence shown here is derived from an EMBL/GenBank/DDBJ whole genome shotgun (WGS) entry which is preliminary data.</text>
</comment>
<proteinExistence type="inferred from homology"/>
<dbReference type="InterPro" id="IPR016163">
    <property type="entry name" value="Ald_DH_C"/>
</dbReference>
<dbReference type="InterPro" id="IPR016162">
    <property type="entry name" value="Ald_DH_N"/>
</dbReference>
<dbReference type="CDD" id="cd07099">
    <property type="entry name" value="ALDH_DDALDH"/>
    <property type="match status" value="1"/>
</dbReference>
<dbReference type="InterPro" id="IPR016161">
    <property type="entry name" value="Ald_DH/histidinol_DH"/>
</dbReference>
<feature type="domain" description="Aldehyde dehydrogenase" evidence="7">
    <location>
        <begin position="31"/>
        <end position="487"/>
    </location>
</feature>
<protein>
    <recommendedName>
        <fullName evidence="3">Aldehyde dehydrogenase</fullName>
    </recommendedName>
</protein>
<reference evidence="8 9" key="1">
    <citation type="submission" date="2017-01" db="EMBL/GenBank/DDBJ databases">
        <authorList>
            <person name="Varghese N."/>
            <person name="Submissions S."/>
        </authorList>
    </citation>
    <scope>NUCLEOTIDE SEQUENCE [LARGE SCALE GENOMIC DNA]</scope>
    <source>
        <strain evidence="8 9">RUG2-6</strain>
    </source>
</reference>
<dbReference type="InterPro" id="IPR015590">
    <property type="entry name" value="Aldehyde_DH_dom"/>
</dbReference>
<evidence type="ECO:0000256" key="1">
    <source>
        <dbReference type="ARBA" id="ARBA00009986"/>
    </source>
</evidence>